<dbReference type="EMBL" id="CAJNNV010015112">
    <property type="protein sequence ID" value="CAE8603210.1"/>
    <property type="molecule type" value="Genomic_DNA"/>
</dbReference>
<dbReference type="InterPro" id="IPR001344">
    <property type="entry name" value="Chloro_AB-bd_pln"/>
</dbReference>
<evidence type="ECO:0000256" key="4">
    <source>
        <dbReference type="ARBA" id="ARBA00022640"/>
    </source>
</evidence>
<dbReference type="EMBL" id="CAJNNV010001380">
    <property type="protein sequence ID" value="CAE8584907.1"/>
    <property type="molecule type" value="Genomic_DNA"/>
</dbReference>
<dbReference type="OrthoDB" id="423598at2759"/>
<evidence type="ECO:0000256" key="1">
    <source>
        <dbReference type="ARBA" id="ARBA00004229"/>
    </source>
</evidence>
<keyword evidence="2" id="KW-0150">Chloroplast</keyword>
<feature type="transmembrane region" description="Helical" evidence="6">
    <location>
        <begin position="57"/>
        <end position="75"/>
    </location>
</feature>
<dbReference type="AlphaFoldDB" id="A0A813DH19"/>
<accession>A0A813DH19</accession>
<keyword evidence="4" id="KW-0934">Plastid</keyword>
<dbReference type="Gene3D" id="1.10.3460.10">
    <property type="entry name" value="Chlorophyll a/b binding protein domain"/>
    <property type="match status" value="1"/>
</dbReference>
<feature type="binding site" description="axial binding residue" evidence="5">
    <location>
        <position position="234"/>
    </location>
    <ligand>
        <name>chlorophyll a</name>
        <dbReference type="ChEBI" id="CHEBI:58416"/>
        <label>5</label>
    </ligand>
    <ligandPart>
        <name>Mg</name>
        <dbReference type="ChEBI" id="CHEBI:25107"/>
    </ligandPart>
</feature>
<feature type="binding site" evidence="5">
    <location>
        <position position="232"/>
    </location>
    <ligand>
        <name>chlorophyll a</name>
        <dbReference type="ChEBI" id="CHEBI:58416"/>
        <label>1</label>
    </ligand>
</feature>
<gene>
    <name evidence="8" type="ORF">PGLA1383_LOCUS21428</name>
    <name evidence="7" type="ORF">PGLA1383_LOCUS3830</name>
</gene>
<protein>
    <submittedName>
        <fullName evidence="7">Uncharacterized protein</fullName>
    </submittedName>
</protein>
<dbReference type="InterPro" id="IPR022796">
    <property type="entry name" value="Chloroa_b-bind"/>
</dbReference>
<evidence type="ECO:0000256" key="3">
    <source>
        <dbReference type="ARBA" id="ARBA00022531"/>
    </source>
</evidence>
<dbReference type="SUPFAM" id="SSF103511">
    <property type="entry name" value="Chlorophyll a-b binding protein"/>
    <property type="match status" value="1"/>
</dbReference>
<evidence type="ECO:0000313" key="8">
    <source>
        <dbReference type="EMBL" id="CAE8603210.1"/>
    </source>
</evidence>
<keyword evidence="6" id="KW-1133">Transmembrane helix</keyword>
<evidence type="ECO:0000256" key="2">
    <source>
        <dbReference type="ARBA" id="ARBA00022528"/>
    </source>
</evidence>
<evidence type="ECO:0000313" key="9">
    <source>
        <dbReference type="Proteomes" id="UP000654075"/>
    </source>
</evidence>
<keyword evidence="9" id="KW-1185">Reference proteome</keyword>
<feature type="binding site" evidence="5">
    <location>
        <position position="137"/>
    </location>
    <ligand>
        <name>chlorophyll a</name>
        <dbReference type="ChEBI" id="CHEBI:58416"/>
        <label>1</label>
    </ligand>
</feature>
<dbReference type="PANTHER" id="PTHR21649">
    <property type="entry name" value="CHLOROPHYLL A/B BINDING PROTEIN"/>
    <property type="match status" value="1"/>
</dbReference>
<keyword evidence="3" id="KW-0602">Photosynthesis</keyword>
<name>A0A813DH19_POLGL</name>
<keyword evidence="6" id="KW-0812">Transmembrane</keyword>
<keyword evidence="5" id="KW-0148">Chlorophyll</keyword>
<dbReference type="Pfam" id="PF00504">
    <property type="entry name" value="Chloroa_b-bind"/>
    <property type="match status" value="1"/>
</dbReference>
<feature type="binding site" evidence="5">
    <location>
        <position position="229"/>
    </location>
    <ligand>
        <name>chlorophyll a</name>
        <dbReference type="ChEBI" id="CHEBI:58416"/>
        <label>1</label>
    </ligand>
</feature>
<evidence type="ECO:0000256" key="6">
    <source>
        <dbReference type="SAM" id="Phobius"/>
    </source>
</evidence>
<feature type="transmembrane region" description="Helical" evidence="6">
    <location>
        <begin position="137"/>
        <end position="154"/>
    </location>
</feature>
<comment type="subcellular location">
    <subcellularLocation>
        <location evidence="1">Plastid</location>
        <location evidence="1">Chloroplast</location>
    </subcellularLocation>
</comment>
<dbReference type="GO" id="GO:0009507">
    <property type="term" value="C:chloroplast"/>
    <property type="evidence" value="ECO:0007669"/>
    <property type="project" value="UniProtKB-SubCell"/>
</dbReference>
<dbReference type="Proteomes" id="UP000654075">
    <property type="component" value="Unassembled WGS sequence"/>
</dbReference>
<feature type="binding site" description="axial binding residue" evidence="5">
    <location>
        <position position="139"/>
    </location>
    <ligand>
        <name>chlorophyll b</name>
        <dbReference type="ChEBI" id="CHEBI:61721"/>
        <label>1</label>
    </ligand>
    <ligandPart>
        <name>Mg</name>
        <dbReference type="ChEBI" id="CHEBI:25107"/>
    </ligandPart>
</feature>
<dbReference type="GO" id="GO:0009765">
    <property type="term" value="P:photosynthesis, light harvesting"/>
    <property type="evidence" value="ECO:0007669"/>
    <property type="project" value="InterPro"/>
</dbReference>
<organism evidence="7 9">
    <name type="scientific">Polarella glacialis</name>
    <name type="common">Dinoflagellate</name>
    <dbReference type="NCBI Taxonomy" id="89957"/>
    <lineage>
        <taxon>Eukaryota</taxon>
        <taxon>Sar</taxon>
        <taxon>Alveolata</taxon>
        <taxon>Dinophyceae</taxon>
        <taxon>Suessiales</taxon>
        <taxon>Suessiaceae</taxon>
        <taxon>Polarella</taxon>
    </lineage>
</organism>
<keyword evidence="5" id="KW-0157">Chromophore</keyword>
<keyword evidence="6" id="KW-0472">Membrane</keyword>
<feature type="binding site" evidence="5">
    <location>
        <position position="134"/>
    </location>
    <ligand>
        <name>chlorophyll a</name>
        <dbReference type="ChEBI" id="CHEBI:58416"/>
        <label>1</label>
    </ligand>
</feature>
<feature type="transmembrane region" description="Helical" evidence="6">
    <location>
        <begin position="174"/>
        <end position="193"/>
    </location>
</feature>
<evidence type="ECO:0000313" key="7">
    <source>
        <dbReference type="EMBL" id="CAE8584907.1"/>
    </source>
</evidence>
<dbReference type="GO" id="GO:0016020">
    <property type="term" value="C:membrane"/>
    <property type="evidence" value="ECO:0007669"/>
    <property type="project" value="InterPro"/>
</dbReference>
<sequence>MGKPVTGACLAAIAAYGSYQAAQSFVPGVGPRVGTPAAQERVAPMRGAATTGEAEPALSLGFAAAAAGAVSLAALSRSSRVARRAAPPPQLGRTAPPFRPGLQIGVTAPLGFFDPLGFAKIDDEPGFRKLRIAEIKHGRVAMMAAVGAVFQHYVQLPGFDDVPKGIFAFTAGNGPAGFAVLFILSGVLELLLWKDDPSKGVGSIGDFGNPAQLGLGTPLGEGADMRARELNNGRAAMFAALGIIGAELATGKDAMQQLGFS</sequence>
<dbReference type="GO" id="GO:0016168">
    <property type="term" value="F:chlorophyll binding"/>
    <property type="evidence" value="ECO:0007669"/>
    <property type="project" value="UniProtKB-KW"/>
</dbReference>
<evidence type="ECO:0000256" key="5">
    <source>
        <dbReference type="PIRSR" id="PIRSR601344-1"/>
    </source>
</evidence>
<reference evidence="7" key="1">
    <citation type="submission" date="2021-02" db="EMBL/GenBank/DDBJ databases">
        <authorList>
            <person name="Dougan E. K."/>
            <person name="Rhodes N."/>
            <person name="Thang M."/>
            <person name="Chan C."/>
        </authorList>
    </citation>
    <scope>NUCLEOTIDE SEQUENCE</scope>
</reference>
<proteinExistence type="predicted"/>
<comment type="caution">
    <text evidence="7">The sequence shown here is derived from an EMBL/GenBank/DDBJ whole genome shotgun (WGS) entry which is preliminary data.</text>
</comment>